<evidence type="ECO:0000313" key="3">
    <source>
        <dbReference type="Proteomes" id="UP000249499"/>
    </source>
</evidence>
<dbReference type="EMBL" id="CP117258">
    <property type="protein sequence ID" value="WFR98592.1"/>
    <property type="molecule type" value="Genomic_DNA"/>
</dbReference>
<gene>
    <name evidence="2" type="ORF">PR017_25095</name>
</gene>
<sequence length="87" mass="9152">MMFLPYPALATSASSDCSTRIAIECLLAYTFGHEDCEIEVEVSNGCVTLSGRAHSETAAARAVEVAAEFTHKAVHSTIEIAPGEPAP</sequence>
<keyword evidence="2" id="KW-0614">Plasmid</keyword>
<dbReference type="Pfam" id="PF04972">
    <property type="entry name" value="BON"/>
    <property type="match status" value="1"/>
</dbReference>
<proteinExistence type="predicted"/>
<accession>A0AAF1KSY3</accession>
<dbReference type="Gene3D" id="3.30.1340.30">
    <property type="match status" value="1"/>
</dbReference>
<reference evidence="3" key="2">
    <citation type="journal article" date="2023" name="MicrobiologyOpen">
        <title>Genomics of the tumorigenes clade of the family Rhizobiaceae and description of Rhizobium rhododendri sp. nov.</title>
        <authorList>
            <person name="Kuzmanovic N."/>
            <person name="diCenzo G.C."/>
            <person name="Bunk B."/>
            <person name="Sproeer C."/>
            <person name="Fruehling A."/>
            <person name="Neumann-Schaal M."/>
            <person name="Overmann J."/>
            <person name="Smalla K."/>
        </authorList>
    </citation>
    <scope>NUCLEOTIDE SEQUENCE [LARGE SCALE GENOMIC DNA]</scope>
    <source>
        <strain evidence="3">1078</strain>
        <plasmid evidence="3">unnamed1</plasmid>
    </source>
</reference>
<reference evidence="2 3" key="1">
    <citation type="journal article" date="2018" name="Sci. Rep.">
        <title>Rhizobium tumorigenes sp. nov., a novel plant tumorigenic bacterium isolated from cane gall tumors on thornless blackberry.</title>
        <authorList>
            <person name="Kuzmanovi N."/>
            <person name="Smalla K."/>
            <person name="Gronow S."/>
            <person name="PuBawska J."/>
        </authorList>
    </citation>
    <scope>NUCLEOTIDE SEQUENCE [LARGE SCALE GENOMIC DNA]</scope>
    <source>
        <strain evidence="2 3">1078</strain>
    </source>
</reference>
<geneLocation type="plasmid" evidence="2 3">
    <name>unnamed1</name>
</geneLocation>
<dbReference type="Proteomes" id="UP000249499">
    <property type="component" value="Plasmid unnamed1"/>
</dbReference>
<evidence type="ECO:0000313" key="2">
    <source>
        <dbReference type="EMBL" id="WFR98592.1"/>
    </source>
</evidence>
<dbReference type="AlphaFoldDB" id="A0AAF1KSY3"/>
<dbReference type="RefSeq" id="WP_111221489.1">
    <property type="nucleotide sequence ID" value="NZ_CP117258.1"/>
</dbReference>
<dbReference type="InterPro" id="IPR007055">
    <property type="entry name" value="BON_dom"/>
</dbReference>
<dbReference type="KEGG" id="rtu:PR017_25095"/>
<evidence type="ECO:0000259" key="1">
    <source>
        <dbReference type="Pfam" id="PF04972"/>
    </source>
</evidence>
<feature type="domain" description="BON" evidence="1">
    <location>
        <begin position="37"/>
        <end position="81"/>
    </location>
</feature>
<name>A0AAF1KSY3_9HYPH</name>
<organism evidence="2 3">
    <name type="scientific">Rhizobium tumorigenes</name>
    <dbReference type="NCBI Taxonomy" id="2041385"/>
    <lineage>
        <taxon>Bacteria</taxon>
        <taxon>Pseudomonadati</taxon>
        <taxon>Pseudomonadota</taxon>
        <taxon>Alphaproteobacteria</taxon>
        <taxon>Hyphomicrobiales</taxon>
        <taxon>Rhizobiaceae</taxon>
        <taxon>Rhizobium/Agrobacterium group</taxon>
        <taxon>Rhizobium</taxon>
    </lineage>
</organism>
<keyword evidence="3" id="KW-1185">Reference proteome</keyword>
<protein>
    <submittedName>
        <fullName evidence="2">BON domain-containing protein</fullName>
    </submittedName>
</protein>